<dbReference type="SUPFAM" id="SSF53720">
    <property type="entry name" value="ALDH-like"/>
    <property type="match status" value="1"/>
</dbReference>
<accession>A0ABN3R0T6</accession>
<dbReference type="Gene3D" id="3.40.605.10">
    <property type="entry name" value="Aldehyde Dehydrogenase, Chain A, domain 1"/>
    <property type="match status" value="1"/>
</dbReference>
<gene>
    <name evidence="5" type="ORF">GCM10009863_67090</name>
</gene>
<dbReference type="EMBL" id="BAAARJ010000039">
    <property type="protein sequence ID" value="GAA2640506.1"/>
    <property type="molecule type" value="Genomic_DNA"/>
</dbReference>
<dbReference type="Proteomes" id="UP001501447">
    <property type="component" value="Unassembled WGS sequence"/>
</dbReference>
<comment type="similarity">
    <text evidence="1">Belongs to the aldehyde dehydrogenase family.</text>
</comment>
<dbReference type="PANTHER" id="PTHR42986:SF1">
    <property type="entry name" value="BENZALDEHYDE DEHYDROGENASE YFMT"/>
    <property type="match status" value="1"/>
</dbReference>
<dbReference type="InterPro" id="IPR016162">
    <property type="entry name" value="Ald_DH_N"/>
</dbReference>
<proteinExistence type="inferred from homology"/>
<dbReference type="RefSeq" id="WP_344570854.1">
    <property type="nucleotide sequence ID" value="NZ_BAAARJ010000039.1"/>
</dbReference>
<sequence length="472" mass="49169">MSYFADLALQHIDGEWRSGTGSWDIVDFDPYTGQKLTSITVAAAAEIDAAYTAAARAQPDWAATSGFARREVLERVVRLIEERQEALADALTTETGAPRARAEFELRLARECLRDAGALAVGPAECLPPSPVPGKENHVLREPVGVVGAISPFHHPFLRGLATVAPALAVGNAVVLKPHQSTPVTGGALLAHLLEEAGLPGGVLNVVITDIAEIGDALLTHPVPSVIAYAGSERTGREVTAIVASHFKRAVLDISGGGAFVVLDDADVARAAEAACFSRFVHQGQGGGAPASRVLVDRAVEREFTREFAARAAALSAGDPRAPATRIGPLISPAQAESAQALAAQAVADGAVALTPGGASGAVLRPTVLAEVPENAPVLRQEVHGPVAVVLPFKDEDEAVRLARCIPHGRGTAVHTRDTRRGVALARRLVGGTAQINGSGVPDEPMAGPGTLEAFTTVRWLSVQYGRSEFPF</sequence>
<dbReference type="Gene3D" id="3.40.309.10">
    <property type="entry name" value="Aldehyde Dehydrogenase, Chain A, domain 2"/>
    <property type="match status" value="1"/>
</dbReference>
<name>A0ABN3R0T6_9ACTN</name>
<evidence type="ECO:0000256" key="1">
    <source>
        <dbReference type="ARBA" id="ARBA00009986"/>
    </source>
</evidence>
<keyword evidence="3" id="KW-0520">NAD</keyword>
<dbReference type="PANTHER" id="PTHR42986">
    <property type="entry name" value="BENZALDEHYDE DEHYDROGENASE YFMT"/>
    <property type="match status" value="1"/>
</dbReference>
<evidence type="ECO:0000256" key="3">
    <source>
        <dbReference type="ARBA" id="ARBA00023027"/>
    </source>
</evidence>
<feature type="domain" description="Aldehyde dehydrogenase" evidence="4">
    <location>
        <begin position="24"/>
        <end position="446"/>
    </location>
</feature>
<evidence type="ECO:0000313" key="5">
    <source>
        <dbReference type="EMBL" id="GAA2640506.1"/>
    </source>
</evidence>
<evidence type="ECO:0000313" key="6">
    <source>
        <dbReference type="Proteomes" id="UP001501447"/>
    </source>
</evidence>
<organism evidence="5 6">
    <name type="scientific">Streptomyces axinellae</name>
    <dbReference type="NCBI Taxonomy" id="552788"/>
    <lineage>
        <taxon>Bacteria</taxon>
        <taxon>Bacillati</taxon>
        <taxon>Actinomycetota</taxon>
        <taxon>Actinomycetes</taxon>
        <taxon>Kitasatosporales</taxon>
        <taxon>Streptomycetaceae</taxon>
        <taxon>Streptomyces</taxon>
    </lineage>
</organism>
<dbReference type="InterPro" id="IPR016163">
    <property type="entry name" value="Ald_DH_C"/>
</dbReference>
<dbReference type="InterPro" id="IPR016161">
    <property type="entry name" value="Ald_DH/histidinol_DH"/>
</dbReference>
<evidence type="ECO:0000256" key="2">
    <source>
        <dbReference type="ARBA" id="ARBA00023002"/>
    </source>
</evidence>
<reference evidence="5 6" key="1">
    <citation type="journal article" date="2019" name="Int. J. Syst. Evol. Microbiol.">
        <title>The Global Catalogue of Microorganisms (GCM) 10K type strain sequencing project: providing services to taxonomists for standard genome sequencing and annotation.</title>
        <authorList>
            <consortium name="The Broad Institute Genomics Platform"/>
            <consortium name="The Broad Institute Genome Sequencing Center for Infectious Disease"/>
            <person name="Wu L."/>
            <person name="Ma J."/>
        </authorList>
    </citation>
    <scope>NUCLEOTIDE SEQUENCE [LARGE SCALE GENOMIC DNA]</scope>
    <source>
        <strain evidence="5 6">JCM 16373</strain>
    </source>
</reference>
<keyword evidence="2" id="KW-0560">Oxidoreductase</keyword>
<comment type="caution">
    <text evidence="5">The sequence shown here is derived from an EMBL/GenBank/DDBJ whole genome shotgun (WGS) entry which is preliminary data.</text>
</comment>
<evidence type="ECO:0000259" key="4">
    <source>
        <dbReference type="Pfam" id="PF00171"/>
    </source>
</evidence>
<dbReference type="InterPro" id="IPR015590">
    <property type="entry name" value="Aldehyde_DH_dom"/>
</dbReference>
<keyword evidence="6" id="KW-1185">Reference proteome</keyword>
<protein>
    <submittedName>
        <fullName evidence="5">Aldehyde dehydrogenase family protein</fullName>
    </submittedName>
</protein>
<dbReference type="Pfam" id="PF00171">
    <property type="entry name" value="Aldedh"/>
    <property type="match status" value="1"/>
</dbReference>